<accession>A0ABX7QVF1</accession>
<dbReference type="EMBL" id="CP071503">
    <property type="protein sequence ID" value="QSX35506.1"/>
    <property type="molecule type" value="Genomic_DNA"/>
</dbReference>
<dbReference type="InterPro" id="IPR018774">
    <property type="entry name" value="Phage_Mu_GpT"/>
</dbReference>
<dbReference type="Pfam" id="PF10124">
    <property type="entry name" value="Mu-like_gpT"/>
    <property type="match status" value="1"/>
</dbReference>
<dbReference type="Proteomes" id="UP000662770">
    <property type="component" value="Chromosome"/>
</dbReference>
<keyword evidence="3" id="KW-1185">Reference proteome</keyword>
<evidence type="ECO:0000259" key="1">
    <source>
        <dbReference type="Pfam" id="PF10124"/>
    </source>
</evidence>
<gene>
    <name evidence="2" type="ORF">JYB87_12755</name>
</gene>
<proteinExistence type="predicted"/>
<evidence type="ECO:0000313" key="2">
    <source>
        <dbReference type="EMBL" id="QSX35506.1"/>
    </source>
</evidence>
<sequence>MMIITPSALSALMTGFRADFQAGQGMAASQYQQIATVIPSSSKSNTYGFLGQFPQFRKWVGARVVKDMAAHSYTITNEPFEATVGVDRDDIEDDNIGIYKPMMQELGRASTVFPDELIFPLLDAGPTSLCYDGQNFFDADHPVYPNVDGTGVAVSVSNYDDDGGSTAPMWFLLDTTRAIKPFIYQNRRSMQFMQMTDAKDEEVFTNKLYRYGVDCRANAGYGLWQMAYASRKAITGANIWDAYKNMRGFTADGGRKLGVKPNVLLVRGEHEEQAREAVKAIINGGETNTLSGLLTVMVADWL</sequence>
<protein>
    <submittedName>
        <fullName evidence="2">Mu-like prophage major head subunit gpT family protein</fullName>
    </submittedName>
</protein>
<organism evidence="2 3">
    <name type="scientific">Shewanella avicenniae</name>
    <dbReference type="NCBI Taxonomy" id="2814294"/>
    <lineage>
        <taxon>Bacteria</taxon>
        <taxon>Pseudomonadati</taxon>
        <taxon>Pseudomonadota</taxon>
        <taxon>Gammaproteobacteria</taxon>
        <taxon>Alteromonadales</taxon>
        <taxon>Shewanellaceae</taxon>
        <taxon>Shewanella</taxon>
    </lineage>
</organism>
<name>A0ABX7QVF1_9GAMM</name>
<evidence type="ECO:0000313" key="3">
    <source>
        <dbReference type="Proteomes" id="UP000662770"/>
    </source>
</evidence>
<reference evidence="2 3" key="1">
    <citation type="submission" date="2021-03" db="EMBL/GenBank/DDBJ databases">
        <title>Novel species identification of genus Shewanella.</title>
        <authorList>
            <person name="Liu G."/>
            <person name="Zhang Q."/>
        </authorList>
    </citation>
    <scope>NUCLEOTIDE SEQUENCE [LARGE SCALE GENOMIC DNA]</scope>
    <source>
        <strain evidence="2 3">FJAT-51800</strain>
    </source>
</reference>
<feature type="domain" description="Bacteriophage Mu GpT" evidence="1">
    <location>
        <begin position="9"/>
        <end position="302"/>
    </location>
</feature>